<evidence type="ECO:0000256" key="3">
    <source>
        <dbReference type="ARBA" id="ARBA00022670"/>
    </source>
</evidence>
<dbReference type="InterPro" id="IPR047217">
    <property type="entry name" value="S49_SppA_67K_type_N"/>
</dbReference>
<dbReference type="InterPro" id="IPR002142">
    <property type="entry name" value="Peptidase_S49"/>
</dbReference>
<dbReference type="InterPro" id="IPR029045">
    <property type="entry name" value="ClpP/crotonase-like_dom_sf"/>
</dbReference>
<reference evidence="9" key="1">
    <citation type="journal article" date="2019" name="Int. J. Syst. Evol. Microbiol.">
        <title>The Global Catalogue of Microorganisms (GCM) 10K type strain sequencing project: providing services to taxonomists for standard genome sequencing and annotation.</title>
        <authorList>
            <consortium name="The Broad Institute Genomics Platform"/>
            <consortium name="The Broad Institute Genome Sequencing Center for Infectious Disease"/>
            <person name="Wu L."/>
            <person name="Ma J."/>
        </authorList>
    </citation>
    <scope>NUCLEOTIDE SEQUENCE [LARGE SCALE GENOMIC DNA]</scope>
    <source>
        <strain evidence="9">CCUG 60527</strain>
    </source>
</reference>
<evidence type="ECO:0000256" key="5">
    <source>
        <dbReference type="ARBA" id="ARBA00022825"/>
    </source>
</evidence>
<keyword evidence="4 8" id="KW-0378">Hydrolase</keyword>
<evidence type="ECO:0000259" key="7">
    <source>
        <dbReference type="Pfam" id="PF01343"/>
    </source>
</evidence>
<dbReference type="NCBIfam" id="TIGR00706">
    <property type="entry name" value="SppA_dom"/>
    <property type="match status" value="1"/>
</dbReference>
<dbReference type="PANTHER" id="PTHR33209">
    <property type="entry name" value="PROTEASE 4"/>
    <property type="match status" value="1"/>
</dbReference>
<dbReference type="InterPro" id="IPR004635">
    <property type="entry name" value="Pept_S49_SppA"/>
</dbReference>
<dbReference type="RefSeq" id="WP_386108196.1">
    <property type="nucleotide sequence ID" value="NZ_JBHTJR010000051.1"/>
</dbReference>
<keyword evidence="5" id="KW-0720">Serine protease</keyword>
<organism evidence="8 9">
    <name type="scientific">Tenacibaculum geojense</name>
    <dbReference type="NCBI Taxonomy" id="915352"/>
    <lineage>
        <taxon>Bacteria</taxon>
        <taxon>Pseudomonadati</taxon>
        <taxon>Bacteroidota</taxon>
        <taxon>Flavobacteriia</taxon>
        <taxon>Flavobacteriales</taxon>
        <taxon>Flavobacteriaceae</taxon>
        <taxon>Tenacibaculum</taxon>
    </lineage>
</organism>
<keyword evidence="3" id="KW-0645">Protease</keyword>
<evidence type="ECO:0000256" key="4">
    <source>
        <dbReference type="ARBA" id="ARBA00022801"/>
    </source>
</evidence>
<sequence length="581" mass="64221">MNFLRNLIAAILGFFIAIFLLFFLFAGVAAMAGSDDPVVVEANSILELDLSSPIKDYAPKDENPIAQALELDNEKLSLDKIINAIENAKTDTNIKGISINTGLVGAGMAQTQAIRNKLEEFKETGKFIYAYNDIYTQKNYYLSSVADSIFLNPVGAIEFNGLSSEILYYKDFEDKYGIKMEVVRHGKYKSAVEPYLTNTMSTENREQITSFLKSIWSEVLEDISKSRKVSVENLNTLADNSEGRNATTAKNAKLIDEAIYVDEYEAKLENAAAIKPNMITLEDYIKSGKGRISSTAKNKIAVIYAQGEIIYGKGDENFIGQGIINKAIKKARKDKNVKAIVLRVNSPGGSALASELIWRELELTKTEKPIVVSMGNVAASGGYYIASNANKIVAEPTTITGSIGVFGAIPNVHSFANNIGINAEQVSTNNSANYSLFEPMNQKFYDLTKEGVEDIYETFVNRVADGRKMSFEDVNEIAQGRVWTGKEALENGLVDKLGSLNDAVELAAELAAIENYRVRSYPSYKKDFKDALNSFPFIRSQKETILKEALGAENYRLFNTVNNLKNNKGIQAKMPFVIDIK</sequence>
<dbReference type="Proteomes" id="UP001597062">
    <property type="component" value="Unassembled WGS sequence"/>
</dbReference>
<protein>
    <submittedName>
        <fullName evidence="8">Signal peptide peptidase SppA</fullName>
        <ecNumber evidence="8">3.4.21.-</ecNumber>
    </submittedName>
</protein>
<evidence type="ECO:0000256" key="2">
    <source>
        <dbReference type="ARBA" id="ARBA00008683"/>
    </source>
</evidence>
<proteinExistence type="inferred from homology"/>
<evidence type="ECO:0000256" key="1">
    <source>
        <dbReference type="ARBA" id="ARBA00004370"/>
    </source>
</evidence>
<feature type="domain" description="Peptidase S49" evidence="7">
    <location>
        <begin position="364"/>
        <end position="513"/>
    </location>
</feature>
<dbReference type="GO" id="GO:0016787">
    <property type="term" value="F:hydrolase activity"/>
    <property type="evidence" value="ECO:0007669"/>
    <property type="project" value="UniProtKB-KW"/>
</dbReference>
<dbReference type="Gene3D" id="3.90.226.10">
    <property type="entry name" value="2-enoyl-CoA Hydratase, Chain A, domain 1"/>
    <property type="match status" value="3"/>
</dbReference>
<dbReference type="EC" id="3.4.21.-" evidence="8"/>
<dbReference type="InterPro" id="IPR047272">
    <property type="entry name" value="S49_SppA_C"/>
</dbReference>
<dbReference type="CDD" id="cd07023">
    <property type="entry name" value="S49_Sppa_N_C"/>
    <property type="match status" value="1"/>
</dbReference>
<comment type="caution">
    <text evidence="8">The sequence shown here is derived from an EMBL/GenBank/DDBJ whole genome shotgun (WGS) entry which is preliminary data.</text>
</comment>
<dbReference type="PANTHER" id="PTHR33209:SF1">
    <property type="entry name" value="PEPTIDASE S49 DOMAIN-CONTAINING PROTEIN"/>
    <property type="match status" value="1"/>
</dbReference>
<dbReference type="InterPro" id="IPR004634">
    <property type="entry name" value="Pept_S49_pIV"/>
</dbReference>
<dbReference type="NCBIfam" id="TIGR00705">
    <property type="entry name" value="SppA_67K"/>
    <property type="match status" value="1"/>
</dbReference>
<dbReference type="Gene3D" id="6.20.330.10">
    <property type="match status" value="1"/>
</dbReference>
<evidence type="ECO:0000313" key="8">
    <source>
        <dbReference type="EMBL" id="MFD0993687.1"/>
    </source>
</evidence>
<accession>A0ABW3JTD9</accession>
<dbReference type="CDD" id="cd07018">
    <property type="entry name" value="S49_SppA_67K_type"/>
    <property type="match status" value="1"/>
</dbReference>
<comment type="similarity">
    <text evidence="2">Belongs to the peptidase S49 family.</text>
</comment>
<dbReference type="Pfam" id="PF01343">
    <property type="entry name" value="Peptidase_S49"/>
    <property type="match status" value="2"/>
</dbReference>
<evidence type="ECO:0000256" key="6">
    <source>
        <dbReference type="ARBA" id="ARBA00023136"/>
    </source>
</evidence>
<evidence type="ECO:0000313" key="9">
    <source>
        <dbReference type="Proteomes" id="UP001597062"/>
    </source>
</evidence>
<feature type="domain" description="Peptidase S49" evidence="7">
    <location>
        <begin position="121"/>
        <end position="274"/>
    </location>
</feature>
<comment type="subcellular location">
    <subcellularLocation>
        <location evidence="1">Membrane</location>
    </subcellularLocation>
</comment>
<dbReference type="SUPFAM" id="SSF52096">
    <property type="entry name" value="ClpP/crotonase"/>
    <property type="match status" value="2"/>
</dbReference>
<keyword evidence="6" id="KW-0472">Membrane</keyword>
<dbReference type="EMBL" id="JBHTJR010000051">
    <property type="protein sequence ID" value="MFD0993687.1"/>
    <property type="molecule type" value="Genomic_DNA"/>
</dbReference>
<name>A0ABW3JTD9_9FLAO</name>
<gene>
    <name evidence="8" type="primary">sppA</name>
    <name evidence="8" type="ORF">ACFQ1U_10760</name>
</gene>
<keyword evidence="9" id="KW-1185">Reference proteome</keyword>
<dbReference type="PIRSF" id="PIRSF001217">
    <property type="entry name" value="Protease_4_SppA"/>
    <property type="match status" value="1"/>
</dbReference>